<name>A0A2G8JS68_STIJA</name>
<dbReference type="PANTHER" id="PTHR11786:SF0">
    <property type="entry name" value="ARYLAMINE N-ACETYLTRANSFERASE 4-RELATED"/>
    <property type="match status" value="1"/>
</dbReference>
<proteinExistence type="inferred from homology"/>
<dbReference type="Gene3D" id="3.30.2140.20">
    <property type="match status" value="1"/>
</dbReference>
<comment type="similarity">
    <text evidence="1">Belongs to the arylamine N-acetyltransferase family.</text>
</comment>
<evidence type="ECO:0000256" key="2">
    <source>
        <dbReference type="ARBA" id="ARBA00012701"/>
    </source>
</evidence>
<keyword evidence="4" id="KW-1185">Reference proteome</keyword>
<dbReference type="InterPro" id="IPR001447">
    <property type="entry name" value="Arylamine_N-AcTrfase"/>
</dbReference>
<evidence type="ECO:0000313" key="3">
    <source>
        <dbReference type="EMBL" id="PIK38573.1"/>
    </source>
</evidence>
<accession>A0A2G8JS68</accession>
<evidence type="ECO:0000256" key="1">
    <source>
        <dbReference type="ARBA" id="ARBA00006547"/>
    </source>
</evidence>
<dbReference type="EC" id="2.3.1.5" evidence="2"/>
<dbReference type="EMBL" id="MRZV01001344">
    <property type="protein sequence ID" value="PIK38573.1"/>
    <property type="molecule type" value="Genomic_DNA"/>
</dbReference>
<dbReference type="InterPro" id="IPR038765">
    <property type="entry name" value="Papain-like_cys_pep_sf"/>
</dbReference>
<evidence type="ECO:0000313" key="4">
    <source>
        <dbReference type="Proteomes" id="UP000230750"/>
    </source>
</evidence>
<dbReference type="AlphaFoldDB" id="A0A2G8JS68"/>
<protein>
    <recommendedName>
        <fullName evidence="2">arylamine N-acetyltransferase</fullName>
        <ecNumber evidence="2">2.3.1.5</ecNumber>
    </recommendedName>
</protein>
<dbReference type="SUPFAM" id="SSF54001">
    <property type="entry name" value="Cysteine proteinases"/>
    <property type="match status" value="1"/>
</dbReference>
<organism evidence="3 4">
    <name type="scientific">Stichopus japonicus</name>
    <name type="common">Sea cucumber</name>
    <dbReference type="NCBI Taxonomy" id="307972"/>
    <lineage>
        <taxon>Eukaryota</taxon>
        <taxon>Metazoa</taxon>
        <taxon>Echinodermata</taxon>
        <taxon>Eleutherozoa</taxon>
        <taxon>Echinozoa</taxon>
        <taxon>Holothuroidea</taxon>
        <taxon>Aspidochirotacea</taxon>
        <taxon>Aspidochirotida</taxon>
        <taxon>Stichopodidae</taxon>
        <taxon>Apostichopus</taxon>
    </lineage>
</organism>
<dbReference type="Pfam" id="PF00797">
    <property type="entry name" value="Acetyltransf_2"/>
    <property type="match status" value="1"/>
</dbReference>
<reference evidence="3 4" key="1">
    <citation type="journal article" date="2017" name="PLoS Biol.">
        <title>The sea cucumber genome provides insights into morphological evolution and visceral regeneration.</title>
        <authorList>
            <person name="Zhang X."/>
            <person name="Sun L."/>
            <person name="Yuan J."/>
            <person name="Sun Y."/>
            <person name="Gao Y."/>
            <person name="Zhang L."/>
            <person name="Li S."/>
            <person name="Dai H."/>
            <person name="Hamel J.F."/>
            <person name="Liu C."/>
            <person name="Yu Y."/>
            <person name="Liu S."/>
            <person name="Lin W."/>
            <person name="Guo K."/>
            <person name="Jin S."/>
            <person name="Xu P."/>
            <person name="Storey K.B."/>
            <person name="Huan P."/>
            <person name="Zhang T."/>
            <person name="Zhou Y."/>
            <person name="Zhang J."/>
            <person name="Lin C."/>
            <person name="Li X."/>
            <person name="Xing L."/>
            <person name="Huo D."/>
            <person name="Sun M."/>
            <person name="Wang L."/>
            <person name="Mercier A."/>
            <person name="Li F."/>
            <person name="Yang H."/>
            <person name="Xiang J."/>
        </authorList>
    </citation>
    <scope>NUCLEOTIDE SEQUENCE [LARGE SCALE GENOMIC DNA]</scope>
    <source>
        <strain evidence="3">Shaxun</strain>
        <tissue evidence="3">Muscle</tissue>
    </source>
</reference>
<dbReference type="InterPro" id="IPR053710">
    <property type="entry name" value="Arylamine_NAT_domain_sf"/>
</dbReference>
<dbReference type="Proteomes" id="UP000230750">
    <property type="component" value="Unassembled WGS sequence"/>
</dbReference>
<dbReference type="PANTHER" id="PTHR11786">
    <property type="entry name" value="N-HYDROXYARYLAMINE O-ACETYLTRANSFERASE"/>
    <property type="match status" value="1"/>
</dbReference>
<sequence>MVQPFTVLTYITPEYQGRSPSQQQVKDMMLNKQGGGCPQINTFTKAVLQRMGYEAYNVGGTLNKDRTPVYQSHVGLIVQNVTEKGSLHLVEPGTRLPIFEPVPLNFARMSQVYQIIGHGIRFFRECPGIVRLCIPIREETGDPNIDANVYNVDGVMWKTFITYDIIKESKWEYCYLIGDMLARNVCLIPEGHKDLFVCGFSRGLWTIIKGKIYIQYDSNGKDTIKTFRTNEEVIENTNWCFPQYSKDILQRYIEYTKRVADLLD</sequence>
<dbReference type="GO" id="GO:0004060">
    <property type="term" value="F:arylamine N-acetyltransferase activity"/>
    <property type="evidence" value="ECO:0007669"/>
    <property type="project" value="UniProtKB-EC"/>
</dbReference>
<comment type="caution">
    <text evidence="3">The sequence shown here is derived from an EMBL/GenBank/DDBJ whole genome shotgun (WGS) entry which is preliminary data.</text>
</comment>
<dbReference type="OrthoDB" id="7657606at2759"/>
<gene>
    <name evidence="3" type="ORF">BSL78_24595</name>
</gene>